<dbReference type="EMBL" id="JAVYJV010000011">
    <property type="protein sequence ID" value="KAK4359604.1"/>
    <property type="molecule type" value="Genomic_DNA"/>
</dbReference>
<keyword evidence="4" id="KW-0539">Nucleus</keyword>
<name>A0AAE1VFL8_9SOLA</name>
<evidence type="ECO:0000256" key="4">
    <source>
        <dbReference type="ARBA" id="ARBA00023242"/>
    </source>
</evidence>
<protein>
    <recommendedName>
        <fullName evidence="5">NAC domain-containing protein</fullName>
    </recommendedName>
</protein>
<evidence type="ECO:0000256" key="3">
    <source>
        <dbReference type="ARBA" id="ARBA00023163"/>
    </source>
</evidence>
<evidence type="ECO:0000259" key="5">
    <source>
        <dbReference type="PROSITE" id="PS51005"/>
    </source>
</evidence>
<gene>
    <name evidence="6" type="ORF">RND71_021833</name>
</gene>
<dbReference type="Proteomes" id="UP001291623">
    <property type="component" value="Unassembled WGS sequence"/>
</dbReference>
<dbReference type="Pfam" id="PF02365">
    <property type="entry name" value="NAM"/>
    <property type="match status" value="1"/>
</dbReference>
<reference evidence="6" key="1">
    <citation type="submission" date="2023-12" db="EMBL/GenBank/DDBJ databases">
        <title>Genome assembly of Anisodus tanguticus.</title>
        <authorList>
            <person name="Wang Y.-J."/>
        </authorList>
    </citation>
    <scope>NUCLEOTIDE SEQUENCE</scope>
    <source>
        <strain evidence="6">KB-2021</strain>
        <tissue evidence="6">Leaf</tissue>
    </source>
</reference>
<comment type="caution">
    <text evidence="6">The sequence shown here is derived from an EMBL/GenBank/DDBJ whole genome shotgun (WGS) entry which is preliminary data.</text>
</comment>
<keyword evidence="1" id="KW-0805">Transcription regulation</keyword>
<evidence type="ECO:0000256" key="2">
    <source>
        <dbReference type="ARBA" id="ARBA00023125"/>
    </source>
</evidence>
<dbReference type="GO" id="GO:0003677">
    <property type="term" value="F:DNA binding"/>
    <property type="evidence" value="ECO:0007669"/>
    <property type="project" value="UniProtKB-KW"/>
</dbReference>
<evidence type="ECO:0000313" key="6">
    <source>
        <dbReference type="EMBL" id="KAK4359604.1"/>
    </source>
</evidence>
<dbReference type="GO" id="GO:0006355">
    <property type="term" value="P:regulation of DNA-templated transcription"/>
    <property type="evidence" value="ECO:0007669"/>
    <property type="project" value="InterPro"/>
</dbReference>
<sequence>MSTLPTCGRSIMGKRFHPTDVELINYLKRFLRGESFLSQCPIRLVEIYGDQPPSAIFEEVKVGYFISPLKKRKNSYERYCRTCGNGNWRGQTSEEYKIEQDVAGIIEVVLHEPDDYYCTKEPATISQAEYQLMDEPQNYFEEIDWADDLLIYIDDFGDIICC</sequence>
<dbReference type="InterPro" id="IPR036093">
    <property type="entry name" value="NAC_dom_sf"/>
</dbReference>
<keyword evidence="2" id="KW-0238">DNA-binding</keyword>
<proteinExistence type="predicted"/>
<dbReference type="Gene3D" id="2.170.150.80">
    <property type="entry name" value="NAC domain"/>
    <property type="match status" value="1"/>
</dbReference>
<evidence type="ECO:0000256" key="1">
    <source>
        <dbReference type="ARBA" id="ARBA00023015"/>
    </source>
</evidence>
<evidence type="ECO:0000313" key="7">
    <source>
        <dbReference type="Proteomes" id="UP001291623"/>
    </source>
</evidence>
<dbReference type="InterPro" id="IPR003441">
    <property type="entry name" value="NAC-dom"/>
</dbReference>
<dbReference type="AlphaFoldDB" id="A0AAE1VFL8"/>
<feature type="domain" description="NAC" evidence="5">
    <location>
        <begin position="10"/>
        <end position="162"/>
    </location>
</feature>
<dbReference type="SUPFAM" id="SSF101941">
    <property type="entry name" value="NAC domain"/>
    <property type="match status" value="1"/>
</dbReference>
<accession>A0AAE1VFL8</accession>
<keyword evidence="3" id="KW-0804">Transcription</keyword>
<keyword evidence="7" id="KW-1185">Reference proteome</keyword>
<dbReference type="PROSITE" id="PS51005">
    <property type="entry name" value="NAC"/>
    <property type="match status" value="1"/>
</dbReference>
<organism evidence="6 7">
    <name type="scientific">Anisodus tanguticus</name>
    <dbReference type="NCBI Taxonomy" id="243964"/>
    <lineage>
        <taxon>Eukaryota</taxon>
        <taxon>Viridiplantae</taxon>
        <taxon>Streptophyta</taxon>
        <taxon>Embryophyta</taxon>
        <taxon>Tracheophyta</taxon>
        <taxon>Spermatophyta</taxon>
        <taxon>Magnoliopsida</taxon>
        <taxon>eudicotyledons</taxon>
        <taxon>Gunneridae</taxon>
        <taxon>Pentapetalae</taxon>
        <taxon>asterids</taxon>
        <taxon>lamiids</taxon>
        <taxon>Solanales</taxon>
        <taxon>Solanaceae</taxon>
        <taxon>Solanoideae</taxon>
        <taxon>Hyoscyameae</taxon>
        <taxon>Anisodus</taxon>
    </lineage>
</organism>